<feature type="transmembrane region" description="Helical" evidence="6">
    <location>
        <begin position="105"/>
        <end position="132"/>
    </location>
</feature>
<evidence type="ECO:0000256" key="5">
    <source>
        <dbReference type="ARBA" id="ARBA00023251"/>
    </source>
</evidence>
<sequence>MTDSAVWTRVGSLVRLNTTLLLREPGPVISRLLMPLILIAVLHPLYRAALSGSGAAAGTTQIVAGMLVMFSLLALSIVGSAILTERVWRTWDRLRVTPAAAWELIAGKVVPSFVILVLQQVLILAFGALLFGLPVRDILLLAAAVGLWVVTLLCIGTALGTLARSHSELAVLYDIGGLALTVLGGALVPLSLMPDWARMAAPLSPGYWAMSAFRYALEGDVTAMMRANGVLLSLAVVFGAVASWRIRRGWGRSHLL</sequence>
<keyword evidence="9" id="KW-1185">Reference proteome</keyword>
<dbReference type="InterPro" id="IPR051784">
    <property type="entry name" value="Nod_factor_ABC_transporter"/>
</dbReference>
<keyword evidence="2 6" id="KW-0812">Transmembrane</keyword>
<dbReference type="PROSITE" id="PS51012">
    <property type="entry name" value="ABC_TM2"/>
    <property type="match status" value="1"/>
</dbReference>
<comment type="subcellular location">
    <subcellularLocation>
        <location evidence="6">Cell membrane</location>
        <topology evidence="6">Multi-pass membrane protein</topology>
    </subcellularLocation>
    <subcellularLocation>
        <location evidence="1">Membrane</location>
        <topology evidence="1">Multi-pass membrane protein</topology>
    </subcellularLocation>
</comment>
<dbReference type="Proteomes" id="UP000638560">
    <property type="component" value="Unassembled WGS sequence"/>
</dbReference>
<evidence type="ECO:0000256" key="6">
    <source>
        <dbReference type="RuleBase" id="RU361157"/>
    </source>
</evidence>
<gene>
    <name evidence="8" type="ORF">I0C86_28225</name>
</gene>
<feature type="domain" description="ABC transmembrane type-2" evidence="7">
    <location>
        <begin position="26"/>
        <end position="249"/>
    </location>
</feature>
<reference evidence="8 9" key="1">
    <citation type="submission" date="2020-11" db="EMBL/GenBank/DDBJ databases">
        <title>A novel isolate from a Black sea contaminated sediment with potential to produce alkanes: Plantactinospora alkalitolerans sp. nov.</title>
        <authorList>
            <person name="Carro L."/>
            <person name="Veyisoglu A."/>
            <person name="Guven K."/>
            <person name="Schumann P."/>
            <person name="Klenk H.-P."/>
            <person name="Sahin N."/>
        </authorList>
    </citation>
    <scope>NUCLEOTIDE SEQUENCE [LARGE SCALE GENOMIC DNA]</scope>
    <source>
        <strain evidence="8 9">S1510</strain>
    </source>
</reference>
<accession>A0ABS0H2Y3</accession>
<keyword evidence="4 6" id="KW-0472">Membrane</keyword>
<dbReference type="PIRSF" id="PIRSF006648">
    <property type="entry name" value="DrrB"/>
    <property type="match status" value="1"/>
</dbReference>
<comment type="similarity">
    <text evidence="6">Belongs to the ABC-2 integral membrane protein family.</text>
</comment>
<feature type="transmembrane region" description="Helical" evidence="6">
    <location>
        <begin position="171"/>
        <end position="193"/>
    </location>
</feature>
<feature type="transmembrane region" description="Helical" evidence="6">
    <location>
        <begin position="138"/>
        <end position="159"/>
    </location>
</feature>
<keyword evidence="5" id="KW-0046">Antibiotic resistance</keyword>
<dbReference type="RefSeq" id="WP_196204338.1">
    <property type="nucleotide sequence ID" value="NZ_JADPUN010000251.1"/>
</dbReference>
<dbReference type="InterPro" id="IPR013525">
    <property type="entry name" value="ABC2_TM"/>
</dbReference>
<organism evidence="8 9">
    <name type="scientific">Plantactinospora alkalitolerans</name>
    <dbReference type="NCBI Taxonomy" id="2789879"/>
    <lineage>
        <taxon>Bacteria</taxon>
        <taxon>Bacillati</taxon>
        <taxon>Actinomycetota</taxon>
        <taxon>Actinomycetes</taxon>
        <taxon>Micromonosporales</taxon>
        <taxon>Micromonosporaceae</taxon>
        <taxon>Plantactinospora</taxon>
    </lineage>
</organism>
<evidence type="ECO:0000256" key="4">
    <source>
        <dbReference type="ARBA" id="ARBA00023136"/>
    </source>
</evidence>
<dbReference type="PANTHER" id="PTHR43229">
    <property type="entry name" value="NODULATION PROTEIN J"/>
    <property type="match status" value="1"/>
</dbReference>
<feature type="transmembrane region" description="Helical" evidence="6">
    <location>
        <begin position="229"/>
        <end position="246"/>
    </location>
</feature>
<comment type="caution">
    <text evidence="8">The sequence shown here is derived from an EMBL/GenBank/DDBJ whole genome shotgun (WGS) entry which is preliminary data.</text>
</comment>
<comment type="caution">
    <text evidence="6">Lacks conserved residue(s) required for the propagation of feature annotation.</text>
</comment>
<dbReference type="EMBL" id="JADPUN010000251">
    <property type="protein sequence ID" value="MBF9132814.1"/>
    <property type="molecule type" value="Genomic_DNA"/>
</dbReference>
<keyword evidence="6" id="KW-0813">Transport</keyword>
<evidence type="ECO:0000256" key="3">
    <source>
        <dbReference type="ARBA" id="ARBA00022989"/>
    </source>
</evidence>
<evidence type="ECO:0000256" key="1">
    <source>
        <dbReference type="ARBA" id="ARBA00004141"/>
    </source>
</evidence>
<dbReference type="InterPro" id="IPR000412">
    <property type="entry name" value="ABC_2_transport"/>
</dbReference>
<evidence type="ECO:0000313" key="9">
    <source>
        <dbReference type="Proteomes" id="UP000638560"/>
    </source>
</evidence>
<dbReference type="PANTHER" id="PTHR43229:SF2">
    <property type="entry name" value="NODULATION PROTEIN J"/>
    <property type="match status" value="1"/>
</dbReference>
<proteinExistence type="inferred from homology"/>
<dbReference type="InterPro" id="IPR047817">
    <property type="entry name" value="ABC2_TM_bact-type"/>
</dbReference>
<keyword evidence="6" id="KW-1003">Cell membrane</keyword>
<evidence type="ECO:0000259" key="7">
    <source>
        <dbReference type="PROSITE" id="PS51012"/>
    </source>
</evidence>
<keyword evidence="3 6" id="KW-1133">Transmembrane helix</keyword>
<evidence type="ECO:0000256" key="2">
    <source>
        <dbReference type="ARBA" id="ARBA00022692"/>
    </source>
</evidence>
<dbReference type="Pfam" id="PF01061">
    <property type="entry name" value="ABC2_membrane"/>
    <property type="match status" value="1"/>
</dbReference>
<name>A0ABS0H2Y3_9ACTN</name>
<feature type="transmembrane region" description="Helical" evidence="6">
    <location>
        <begin position="62"/>
        <end position="84"/>
    </location>
</feature>
<protein>
    <recommendedName>
        <fullName evidence="6">Transport permease protein</fullName>
    </recommendedName>
</protein>
<evidence type="ECO:0000313" key="8">
    <source>
        <dbReference type="EMBL" id="MBF9132814.1"/>
    </source>
</evidence>